<dbReference type="PANTHER" id="PTHR46905:SF7">
    <property type="entry name" value="RING-H2 FINGER PROTEIN ATL78"/>
    <property type="match status" value="1"/>
</dbReference>
<keyword evidence="14" id="KW-1185">Reference proteome</keyword>
<dbReference type="STRING" id="888268.A0A1E5VXU0"/>
<keyword evidence="3 11" id="KW-0812">Transmembrane</keyword>
<feature type="region of interest" description="Disordered" evidence="10">
    <location>
        <begin position="87"/>
        <end position="109"/>
    </location>
</feature>
<reference evidence="13 14" key="1">
    <citation type="submission" date="2016-09" db="EMBL/GenBank/DDBJ databases">
        <title>The draft genome of Dichanthelium oligosanthes: A C3 panicoid grass species.</title>
        <authorList>
            <person name="Studer A.J."/>
            <person name="Schnable J.C."/>
            <person name="Brutnell T.P."/>
        </authorList>
    </citation>
    <scope>NUCLEOTIDE SEQUENCE [LARGE SCALE GENOMIC DNA]</scope>
    <source>
        <strain evidence="14">cv. Kellogg 1175</strain>
        <tissue evidence="13">Leaf</tissue>
    </source>
</reference>
<dbReference type="EMBL" id="LWDX02026688">
    <property type="protein sequence ID" value="OEL29917.1"/>
    <property type="molecule type" value="Genomic_DNA"/>
</dbReference>
<organism evidence="13 14">
    <name type="scientific">Dichanthelium oligosanthes</name>
    <dbReference type="NCBI Taxonomy" id="888268"/>
    <lineage>
        <taxon>Eukaryota</taxon>
        <taxon>Viridiplantae</taxon>
        <taxon>Streptophyta</taxon>
        <taxon>Embryophyta</taxon>
        <taxon>Tracheophyta</taxon>
        <taxon>Spermatophyta</taxon>
        <taxon>Magnoliopsida</taxon>
        <taxon>Liliopsida</taxon>
        <taxon>Poales</taxon>
        <taxon>Poaceae</taxon>
        <taxon>PACMAD clade</taxon>
        <taxon>Panicoideae</taxon>
        <taxon>Panicodae</taxon>
        <taxon>Paniceae</taxon>
        <taxon>Dichantheliinae</taxon>
        <taxon>Dichanthelium</taxon>
    </lineage>
</organism>
<evidence type="ECO:0000313" key="13">
    <source>
        <dbReference type="EMBL" id="OEL29917.1"/>
    </source>
</evidence>
<evidence type="ECO:0000256" key="3">
    <source>
        <dbReference type="ARBA" id="ARBA00022692"/>
    </source>
</evidence>
<dbReference type="Pfam" id="PF13639">
    <property type="entry name" value="zf-RING_2"/>
    <property type="match status" value="1"/>
</dbReference>
<dbReference type="GO" id="GO:0016567">
    <property type="term" value="P:protein ubiquitination"/>
    <property type="evidence" value="ECO:0007669"/>
    <property type="project" value="InterPro"/>
</dbReference>
<keyword evidence="5" id="KW-0862">Zinc</keyword>
<dbReference type="InterPro" id="IPR013083">
    <property type="entry name" value="Znf_RING/FYVE/PHD"/>
</dbReference>
<evidence type="ECO:0000256" key="9">
    <source>
        <dbReference type="PROSITE-ProRule" id="PRU00175"/>
    </source>
</evidence>
<evidence type="ECO:0000256" key="6">
    <source>
        <dbReference type="ARBA" id="ARBA00022989"/>
    </source>
</evidence>
<feature type="region of interest" description="Disordered" evidence="10">
    <location>
        <begin position="1"/>
        <end position="38"/>
    </location>
</feature>
<protein>
    <submittedName>
        <fullName evidence="13">RING-H2 finger protein ATL78</fullName>
    </submittedName>
</protein>
<dbReference type="GO" id="GO:0016020">
    <property type="term" value="C:membrane"/>
    <property type="evidence" value="ECO:0007669"/>
    <property type="project" value="UniProtKB-SubCell"/>
</dbReference>
<comment type="similarity">
    <text evidence="8">Belongs to the RING-type zinc finger family. ATL subfamily.</text>
</comment>
<comment type="subcellular location">
    <subcellularLocation>
        <location evidence="1">Membrane</location>
        <topology evidence="1">Single-pass membrane protein</topology>
    </subcellularLocation>
</comment>
<evidence type="ECO:0000256" key="5">
    <source>
        <dbReference type="ARBA" id="ARBA00022833"/>
    </source>
</evidence>
<dbReference type="InterPro" id="IPR044602">
    <property type="entry name" value="ATL10/ATL72-79-like"/>
</dbReference>
<dbReference type="SUPFAM" id="SSF57850">
    <property type="entry name" value="RING/U-box"/>
    <property type="match status" value="1"/>
</dbReference>
<keyword evidence="4" id="KW-0479">Metal-binding</keyword>
<dbReference type="Gene3D" id="3.30.40.10">
    <property type="entry name" value="Zinc/RING finger domain, C3HC4 (zinc finger)"/>
    <property type="match status" value="1"/>
</dbReference>
<dbReference type="OrthoDB" id="8062037at2759"/>
<evidence type="ECO:0000256" key="4">
    <source>
        <dbReference type="ARBA" id="ARBA00022723"/>
    </source>
</evidence>
<comment type="caution">
    <text evidence="13">The sequence shown here is derived from an EMBL/GenBank/DDBJ whole genome shotgun (WGS) entry which is preliminary data.</text>
</comment>
<sequence length="278" mass="29328">MGAEPNQPTECGAAAEPLPGGAGALVNDPDAADVDQGLGGERETGALAARYRRCLVGSTNHQAPRRILKKAGFVPEKDMKYPRRTLLHTPFSGHPPGSSQPVDGGAMDGGAPGSNFDANVVMILAVLLCALICALGLNSIVRCALRCSSRAVVDPEPSPVTRLAQCGLKRKALRAMPILVYSAGLKLNAANPMCAICLSDFEAGEHVRVLPKCNHGFHVRCIDRWLLARSTCPTCRQSLFGAPQKASGCSEASRVEPAPARSVLVPLRPEGLVTPYDF</sequence>
<evidence type="ECO:0000256" key="8">
    <source>
        <dbReference type="ARBA" id="ARBA00024209"/>
    </source>
</evidence>
<dbReference type="InterPro" id="IPR001841">
    <property type="entry name" value="Znf_RING"/>
</dbReference>
<proteinExistence type="inferred from homology"/>
<dbReference type="CDD" id="cd16461">
    <property type="entry name" value="RING-H2_EL5-like"/>
    <property type="match status" value="1"/>
</dbReference>
<evidence type="ECO:0000256" key="2">
    <source>
        <dbReference type="ARBA" id="ARBA00022679"/>
    </source>
</evidence>
<evidence type="ECO:0000259" key="12">
    <source>
        <dbReference type="PROSITE" id="PS50089"/>
    </source>
</evidence>
<dbReference type="FunFam" id="3.30.40.10:FF:000404">
    <property type="entry name" value="RING-H2 finger protein ATL72-like"/>
    <property type="match status" value="1"/>
</dbReference>
<evidence type="ECO:0000256" key="1">
    <source>
        <dbReference type="ARBA" id="ARBA00004167"/>
    </source>
</evidence>
<dbReference type="PANTHER" id="PTHR46905">
    <property type="entry name" value="RING-H2 FINGER PROTEIN ATL78"/>
    <property type="match status" value="1"/>
</dbReference>
<keyword evidence="2" id="KW-0808">Transferase</keyword>
<dbReference type="AlphaFoldDB" id="A0A1E5VXU0"/>
<keyword evidence="6 11" id="KW-1133">Transmembrane helix</keyword>
<name>A0A1E5VXU0_9POAL</name>
<keyword evidence="7 11" id="KW-0472">Membrane</keyword>
<dbReference type="PROSITE" id="PS50089">
    <property type="entry name" value="ZF_RING_2"/>
    <property type="match status" value="1"/>
</dbReference>
<dbReference type="GO" id="GO:0016740">
    <property type="term" value="F:transferase activity"/>
    <property type="evidence" value="ECO:0007669"/>
    <property type="project" value="UniProtKB-KW"/>
</dbReference>
<evidence type="ECO:0000256" key="11">
    <source>
        <dbReference type="SAM" id="Phobius"/>
    </source>
</evidence>
<accession>A0A1E5VXU0</accession>
<evidence type="ECO:0000256" key="10">
    <source>
        <dbReference type="SAM" id="MobiDB-lite"/>
    </source>
</evidence>
<evidence type="ECO:0000256" key="7">
    <source>
        <dbReference type="ARBA" id="ARBA00023136"/>
    </source>
</evidence>
<evidence type="ECO:0000313" key="14">
    <source>
        <dbReference type="Proteomes" id="UP000095767"/>
    </source>
</evidence>
<dbReference type="GO" id="GO:0008270">
    <property type="term" value="F:zinc ion binding"/>
    <property type="evidence" value="ECO:0007669"/>
    <property type="project" value="UniProtKB-KW"/>
</dbReference>
<feature type="domain" description="RING-type" evidence="12">
    <location>
        <begin position="194"/>
        <end position="236"/>
    </location>
</feature>
<dbReference type="SMART" id="SM00184">
    <property type="entry name" value="RING"/>
    <property type="match status" value="1"/>
</dbReference>
<gene>
    <name evidence="13" type="ORF">BAE44_0009063</name>
</gene>
<dbReference type="Proteomes" id="UP000095767">
    <property type="component" value="Unassembled WGS sequence"/>
</dbReference>
<feature type="transmembrane region" description="Helical" evidence="11">
    <location>
        <begin position="120"/>
        <end position="141"/>
    </location>
</feature>
<keyword evidence="9" id="KW-0863">Zinc-finger</keyword>